<comment type="subcellular location">
    <subcellularLocation>
        <location evidence="10">Cytoplasm</location>
    </subcellularLocation>
</comment>
<gene>
    <name evidence="10" type="primary">cysS</name>
    <name evidence="12" type="ORF">G0Q06_06570</name>
</gene>
<dbReference type="GO" id="GO:0005524">
    <property type="term" value="F:ATP binding"/>
    <property type="evidence" value="ECO:0007669"/>
    <property type="project" value="UniProtKB-UniRule"/>
</dbReference>
<dbReference type="AlphaFoldDB" id="A0A6B2M2S2"/>
<evidence type="ECO:0000256" key="1">
    <source>
        <dbReference type="ARBA" id="ARBA00005594"/>
    </source>
</evidence>
<organism evidence="12 13">
    <name type="scientific">Oceanipulchritudo coccoides</name>
    <dbReference type="NCBI Taxonomy" id="2706888"/>
    <lineage>
        <taxon>Bacteria</taxon>
        <taxon>Pseudomonadati</taxon>
        <taxon>Verrucomicrobiota</taxon>
        <taxon>Opitutia</taxon>
        <taxon>Puniceicoccales</taxon>
        <taxon>Oceanipulchritudinaceae</taxon>
        <taxon>Oceanipulchritudo</taxon>
    </lineage>
</organism>
<evidence type="ECO:0000256" key="5">
    <source>
        <dbReference type="ARBA" id="ARBA00022741"/>
    </source>
</evidence>
<accession>A0A6B2M2S2</accession>
<keyword evidence="4 10" id="KW-0479">Metal-binding</keyword>
<evidence type="ECO:0000256" key="6">
    <source>
        <dbReference type="ARBA" id="ARBA00022833"/>
    </source>
</evidence>
<dbReference type="EMBL" id="JAAGNX010000002">
    <property type="protein sequence ID" value="NDV62105.1"/>
    <property type="molecule type" value="Genomic_DNA"/>
</dbReference>
<comment type="cofactor">
    <cofactor evidence="10">
        <name>Zn(2+)</name>
        <dbReference type="ChEBI" id="CHEBI:29105"/>
    </cofactor>
    <text evidence="10">Binds 1 zinc ion per subunit.</text>
</comment>
<feature type="binding site" evidence="10">
    <location>
        <position position="249"/>
    </location>
    <ligand>
        <name>Zn(2+)</name>
        <dbReference type="ChEBI" id="CHEBI:29105"/>
    </ligand>
</feature>
<evidence type="ECO:0000256" key="10">
    <source>
        <dbReference type="HAMAP-Rule" id="MF_00041"/>
    </source>
</evidence>
<dbReference type="InterPro" id="IPR009080">
    <property type="entry name" value="tRNAsynth_Ia_anticodon-bd"/>
</dbReference>
<comment type="catalytic activity">
    <reaction evidence="10">
        <text>tRNA(Cys) + L-cysteine + ATP = L-cysteinyl-tRNA(Cys) + AMP + diphosphate</text>
        <dbReference type="Rhea" id="RHEA:17773"/>
        <dbReference type="Rhea" id="RHEA-COMP:9661"/>
        <dbReference type="Rhea" id="RHEA-COMP:9679"/>
        <dbReference type="ChEBI" id="CHEBI:30616"/>
        <dbReference type="ChEBI" id="CHEBI:33019"/>
        <dbReference type="ChEBI" id="CHEBI:35235"/>
        <dbReference type="ChEBI" id="CHEBI:78442"/>
        <dbReference type="ChEBI" id="CHEBI:78517"/>
        <dbReference type="ChEBI" id="CHEBI:456215"/>
        <dbReference type="EC" id="6.1.1.16"/>
    </reaction>
</comment>
<feature type="binding site" evidence="10">
    <location>
        <position position="280"/>
    </location>
    <ligand>
        <name>ATP</name>
        <dbReference type="ChEBI" id="CHEBI:30616"/>
    </ligand>
</feature>
<dbReference type="GO" id="GO:0005829">
    <property type="term" value="C:cytosol"/>
    <property type="evidence" value="ECO:0007669"/>
    <property type="project" value="TreeGrafter"/>
</dbReference>
<keyword evidence="6 10" id="KW-0862">Zinc</keyword>
<dbReference type="Proteomes" id="UP000478417">
    <property type="component" value="Unassembled WGS sequence"/>
</dbReference>
<evidence type="ECO:0000256" key="4">
    <source>
        <dbReference type="ARBA" id="ARBA00022723"/>
    </source>
</evidence>
<reference evidence="12 13" key="1">
    <citation type="submission" date="2020-02" db="EMBL/GenBank/DDBJ databases">
        <title>Albibacoteraceae fam. nov., the first described family within the subdivision 4 Verrucomicrobia.</title>
        <authorList>
            <person name="Xi F."/>
        </authorList>
    </citation>
    <scope>NUCLEOTIDE SEQUENCE [LARGE SCALE GENOMIC DNA]</scope>
    <source>
        <strain evidence="12 13">CK1056</strain>
    </source>
</reference>
<dbReference type="PRINTS" id="PR00983">
    <property type="entry name" value="TRNASYNTHCYS"/>
</dbReference>
<dbReference type="CDD" id="cd00672">
    <property type="entry name" value="CysRS_core"/>
    <property type="match status" value="1"/>
</dbReference>
<feature type="binding site" evidence="10">
    <location>
        <position position="30"/>
    </location>
    <ligand>
        <name>Zn(2+)</name>
        <dbReference type="ChEBI" id="CHEBI:29105"/>
    </ligand>
</feature>
<protein>
    <recommendedName>
        <fullName evidence="10">Cysteine--tRNA ligase</fullName>
        <ecNumber evidence="10">6.1.1.16</ecNumber>
    </recommendedName>
    <alternativeName>
        <fullName evidence="10">Cysteinyl-tRNA synthetase</fullName>
        <shortName evidence="10">CysRS</shortName>
    </alternativeName>
</protein>
<keyword evidence="9 10" id="KW-0030">Aminoacyl-tRNA synthetase</keyword>
<dbReference type="SUPFAM" id="SSF47323">
    <property type="entry name" value="Anticodon-binding domain of a subclass of class I aminoacyl-tRNA synthetases"/>
    <property type="match status" value="1"/>
</dbReference>
<evidence type="ECO:0000256" key="2">
    <source>
        <dbReference type="ARBA" id="ARBA00011245"/>
    </source>
</evidence>
<dbReference type="PANTHER" id="PTHR10890:SF3">
    <property type="entry name" value="CYSTEINE--TRNA LIGASE, CYTOPLASMIC"/>
    <property type="match status" value="1"/>
</dbReference>
<dbReference type="Pfam" id="PF01406">
    <property type="entry name" value="tRNA-synt_1e"/>
    <property type="match status" value="1"/>
</dbReference>
<dbReference type="InterPro" id="IPR032678">
    <property type="entry name" value="tRNA-synt_1_cat_dom"/>
</dbReference>
<feature type="binding site" evidence="10">
    <location>
        <position position="245"/>
    </location>
    <ligand>
        <name>Zn(2+)</name>
        <dbReference type="ChEBI" id="CHEBI:29105"/>
    </ligand>
</feature>
<keyword evidence="7 10" id="KW-0067">ATP-binding</keyword>
<dbReference type="NCBIfam" id="TIGR00435">
    <property type="entry name" value="cysS"/>
    <property type="match status" value="1"/>
</dbReference>
<keyword evidence="8 10" id="KW-0648">Protein biosynthesis</keyword>
<comment type="subunit">
    <text evidence="2 10">Monomer.</text>
</comment>
<name>A0A6B2M2S2_9BACT</name>
<feature type="binding site" evidence="10">
    <location>
        <position position="220"/>
    </location>
    <ligand>
        <name>Zn(2+)</name>
        <dbReference type="ChEBI" id="CHEBI:29105"/>
    </ligand>
</feature>
<evidence type="ECO:0000256" key="3">
    <source>
        <dbReference type="ARBA" id="ARBA00022598"/>
    </source>
</evidence>
<dbReference type="EC" id="6.1.1.16" evidence="10"/>
<feature type="short sequence motif" description="'KMSKS' region" evidence="10">
    <location>
        <begin position="277"/>
        <end position="281"/>
    </location>
</feature>
<keyword evidence="5 10" id="KW-0547">Nucleotide-binding</keyword>
<evidence type="ECO:0000313" key="13">
    <source>
        <dbReference type="Proteomes" id="UP000478417"/>
    </source>
</evidence>
<dbReference type="SUPFAM" id="SSF52374">
    <property type="entry name" value="Nucleotidylyl transferase"/>
    <property type="match status" value="1"/>
</dbReference>
<evidence type="ECO:0000259" key="11">
    <source>
        <dbReference type="Pfam" id="PF01406"/>
    </source>
</evidence>
<keyword evidence="13" id="KW-1185">Reference proteome</keyword>
<proteinExistence type="inferred from homology"/>
<comment type="caution">
    <text evidence="12">The sequence shown here is derived from an EMBL/GenBank/DDBJ whole genome shotgun (WGS) entry which is preliminary data.</text>
</comment>
<dbReference type="Gene3D" id="3.40.50.620">
    <property type="entry name" value="HUPs"/>
    <property type="match status" value="1"/>
</dbReference>
<feature type="short sequence motif" description="'HIGH' region" evidence="10">
    <location>
        <begin position="32"/>
        <end position="42"/>
    </location>
</feature>
<keyword evidence="3 10" id="KW-0436">Ligase</keyword>
<dbReference type="GO" id="GO:0006423">
    <property type="term" value="P:cysteinyl-tRNA aminoacylation"/>
    <property type="evidence" value="ECO:0007669"/>
    <property type="project" value="UniProtKB-UniRule"/>
</dbReference>
<dbReference type="PANTHER" id="PTHR10890">
    <property type="entry name" value="CYSTEINYL-TRNA SYNTHETASE"/>
    <property type="match status" value="1"/>
</dbReference>
<evidence type="ECO:0000256" key="9">
    <source>
        <dbReference type="ARBA" id="ARBA00023146"/>
    </source>
</evidence>
<dbReference type="InterPro" id="IPR014729">
    <property type="entry name" value="Rossmann-like_a/b/a_fold"/>
</dbReference>
<dbReference type="GO" id="GO:0008270">
    <property type="term" value="F:zinc ion binding"/>
    <property type="evidence" value="ECO:0007669"/>
    <property type="project" value="UniProtKB-UniRule"/>
</dbReference>
<sequence length="483" mass="53835">MEAIRLYDTMTRTVRELTAGASDKFRLYVCGPTVYGPAHIGNFLTFLRFDVLYRLLQLGGYNPLYVRNITDVDDKTIRRAMEQAIDLQIFTKKWTERFHEDCDLLNMLHPDVEPRATEHIAEQIQMVEKLIEKGNAYVGGDGSVYYRVAAFEDYGKLSHFDPEALQQQSTTSAGATNLSDEYERDSIADFALWKAHKEADGPVFWESPWGRGRPGWHLECSAMSLKYLGSGFDLHGGGEDLCFPHHENEIAQSEAATGKPFASHWMHSIHLLVEGKKMSKSLGNFFLLSDLLEKGFHPMEIRLALLGGHYRQQFNFTINGLGASKSGLSKLESGVRALLEAAGLETSDWEKFVQPVLPADWGLFRNAWKALCNDLNTPALLGALFNALKKARASAGDSTTEATESLQAAGALFFVLGVRLFARSEEAPADETAPTEIQSLAEERWKAKQSKDFARADALRSEIAEKGWLVVDQPGGYILKSNS</sequence>
<feature type="domain" description="tRNA synthetases class I catalytic" evidence="11">
    <location>
        <begin position="22"/>
        <end position="322"/>
    </location>
</feature>
<dbReference type="InterPro" id="IPR024909">
    <property type="entry name" value="Cys-tRNA/MSH_ligase"/>
</dbReference>
<dbReference type="InterPro" id="IPR015803">
    <property type="entry name" value="Cys-tRNA-ligase"/>
</dbReference>
<evidence type="ECO:0000256" key="7">
    <source>
        <dbReference type="ARBA" id="ARBA00022840"/>
    </source>
</evidence>
<dbReference type="RefSeq" id="WP_163963719.1">
    <property type="nucleotide sequence ID" value="NZ_JAAGNX010000002.1"/>
</dbReference>
<keyword evidence="10" id="KW-0963">Cytoplasm</keyword>
<evidence type="ECO:0000313" key="12">
    <source>
        <dbReference type="EMBL" id="NDV62105.1"/>
    </source>
</evidence>
<dbReference type="HAMAP" id="MF_00041">
    <property type="entry name" value="Cys_tRNA_synth"/>
    <property type="match status" value="1"/>
</dbReference>
<dbReference type="GO" id="GO:0004817">
    <property type="term" value="F:cysteine-tRNA ligase activity"/>
    <property type="evidence" value="ECO:0007669"/>
    <property type="project" value="UniProtKB-UniRule"/>
</dbReference>
<evidence type="ECO:0000256" key="8">
    <source>
        <dbReference type="ARBA" id="ARBA00022917"/>
    </source>
</evidence>
<comment type="similarity">
    <text evidence="1 10">Belongs to the class-I aminoacyl-tRNA synthetase family.</text>
</comment>
<dbReference type="Gene3D" id="1.20.120.1910">
    <property type="entry name" value="Cysteine-tRNA ligase, C-terminal anti-codon recognition domain"/>
    <property type="match status" value="1"/>
</dbReference>